<dbReference type="InterPro" id="IPR029098">
    <property type="entry name" value="Acetyltransf_C"/>
</dbReference>
<dbReference type="Proteomes" id="UP000076400">
    <property type="component" value="Unassembled WGS sequence"/>
</dbReference>
<dbReference type="InterPro" id="IPR010137">
    <property type="entry name" value="Lipid_A_LpxA"/>
</dbReference>
<keyword evidence="1 8" id="KW-0963">Cytoplasm</keyword>
<comment type="catalytic activity">
    <reaction evidence="8">
        <text>a (3R)-hydroxyacyl-[ACP] + UDP-N-acetyl-alpha-D-glucosamine = a UDP-3-O-[(3R)-3-hydroxyacyl]-N-acetyl-alpha-D-glucosamine + holo-[ACP]</text>
        <dbReference type="Rhea" id="RHEA:67812"/>
        <dbReference type="Rhea" id="RHEA-COMP:9685"/>
        <dbReference type="Rhea" id="RHEA-COMP:9945"/>
        <dbReference type="ChEBI" id="CHEBI:57705"/>
        <dbReference type="ChEBI" id="CHEBI:64479"/>
        <dbReference type="ChEBI" id="CHEBI:78827"/>
        <dbReference type="ChEBI" id="CHEBI:173225"/>
        <dbReference type="EC" id="2.3.1.129"/>
    </reaction>
</comment>
<dbReference type="PANTHER" id="PTHR43480">
    <property type="entry name" value="ACYL-[ACYL-CARRIER-PROTEIN]--UDP-N-ACETYLGLUCOSAMINE O-ACYLTRANSFERASE"/>
    <property type="match status" value="1"/>
</dbReference>
<keyword evidence="12" id="KW-1185">Reference proteome</keyword>
<comment type="function">
    <text evidence="8">Involved in the biosynthesis of lipid A, a phosphorylated glycolipid that anchors the lipopolysaccharide to the outer membrane of the cell.</text>
</comment>
<feature type="compositionally biased region" description="Basic and acidic residues" evidence="9">
    <location>
        <begin position="265"/>
        <end position="281"/>
    </location>
</feature>
<dbReference type="RefSeq" id="WP_067557222.1">
    <property type="nucleotide sequence ID" value="NZ_LPXN01000118.1"/>
</dbReference>
<dbReference type="GO" id="GO:0008780">
    <property type="term" value="F:acyl-[acyl-carrier-protein]-UDP-N-acetylglucosamine O-acyltransferase activity"/>
    <property type="evidence" value="ECO:0007669"/>
    <property type="project" value="UniProtKB-UniRule"/>
</dbReference>
<proteinExistence type="inferred from homology"/>
<evidence type="ECO:0000256" key="1">
    <source>
        <dbReference type="ARBA" id="ARBA00022490"/>
    </source>
</evidence>
<dbReference type="Gene3D" id="1.20.1180.10">
    <property type="entry name" value="Udp N-acetylglucosamine O-acyltransferase, C-terminal domain"/>
    <property type="match status" value="1"/>
</dbReference>
<dbReference type="UniPathway" id="UPA00359">
    <property type="reaction ID" value="UER00477"/>
</dbReference>
<dbReference type="PROSITE" id="PS00101">
    <property type="entry name" value="HEXAPEP_TRANSFERASES"/>
    <property type="match status" value="2"/>
</dbReference>
<keyword evidence="7 8" id="KW-0012">Acyltransferase</keyword>
<dbReference type="InterPro" id="IPR018357">
    <property type="entry name" value="Hexapep_transf_CS"/>
</dbReference>
<dbReference type="CDD" id="cd03351">
    <property type="entry name" value="LbH_UDP-GlcNAc_AT"/>
    <property type="match status" value="1"/>
</dbReference>
<dbReference type="PIRSF" id="PIRSF000456">
    <property type="entry name" value="UDP-GlcNAc_acltr"/>
    <property type="match status" value="1"/>
</dbReference>
<dbReference type="GO" id="GO:0009245">
    <property type="term" value="P:lipid A biosynthetic process"/>
    <property type="evidence" value="ECO:0007669"/>
    <property type="project" value="UniProtKB-UniRule"/>
</dbReference>
<comment type="subcellular location">
    <subcellularLocation>
        <location evidence="8">Cytoplasm</location>
    </subcellularLocation>
</comment>
<dbReference type="Pfam" id="PF00132">
    <property type="entry name" value="Hexapep"/>
    <property type="match status" value="2"/>
</dbReference>
<dbReference type="PANTHER" id="PTHR43480:SF1">
    <property type="entry name" value="ACYL-[ACYL-CARRIER-PROTEIN]--UDP-N-ACETYLGLUCOSAMINE O-ACYLTRANSFERASE, MITOCHONDRIAL-RELATED"/>
    <property type="match status" value="1"/>
</dbReference>
<dbReference type="SUPFAM" id="SSF51161">
    <property type="entry name" value="Trimeric LpxA-like enzymes"/>
    <property type="match status" value="1"/>
</dbReference>
<dbReference type="NCBIfam" id="TIGR01852">
    <property type="entry name" value="lipid_A_lpxA"/>
    <property type="match status" value="1"/>
</dbReference>
<keyword evidence="5 8" id="KW-0677">Repeat</keyword>
<dbReference type="EMBL" id="LPXN01000118">
    <property type="protein sequence ID" value="KZD07191.1"/>
    <property type="molecule type" value="Genomic_DNA"/>
</dbReference>
<evidence type="ECO:0000256" key="7">
    <source>
        <dbReference type="ARBA" id="ARBA00023315"/>
    </source>
</evidence>
<dbReference type="HAMAP" id="MF_00387">
    <property type="entry name" value="LpxA"/>
    <property type="match status" value="1"/>
</dbReference>
<evidence type="ECO:0000256" key="3">
    <source>
        <dbReference type="ARBA" id="ARBA00022556"/>
    </source>
</evidence>
<comment type="caution">
    <text evidence="11">The sequence shown here is derived from an EMBL/GenBank/DDBJ whole genome shotgun (WGS) entry which is preliminary data.</text>
</comment>
<dbReference type="Gene3D" id="2.160.10.10">
    <property type="entry name" value="Hexapeptide repeat proteins"/>
    <property type="match status" value="1"/>
</dbReference>
<dbReference type="GO" id="GO:0005737">
    <property type="term" value="C:cytoplasm"/>
    <property type="evidence" value="ECO:0007669"/>
    <property type="project" value="UniProtKB-SubCell"/>
</dbReference>
<comment type="subunit">
    <text evidence="8">Homotrimer.</text>
</comment>
<evidence type="ECO:0000313" key="12">
    <source>
        <dbReference type="Proteomes" id="UP000076400"/>
    </source>
</evidence>
<evidence type="ECO:0000259" key="10">
    <source>
        <dbReference type="Pfam" id="PF13720"/>
    </source>
</evidence>
<keyword evidence="4 8" id="KW-0808">Transferase</keyword>
<dbReference type="InterPro" id="IPR001451">
    <property type="entry name" value="Hexapep"/>
</dbReference>
<keyword evidence="2 8" id="KW-0444">Lipid biosynthesis</keyword>
<evidence type="ECO:0000256" key="5">
    <source>
        <dbReference type="ARBA" id="ARBA00022737"/>
    </source>
</evidence>
<evidence type="ECO:0000256" key="9">
    <source>
        <dbReference type="SAM" id="MobiDB-lite"/>
    </source>
</evidence>
<evidence type="ECO:0000256" key="6">
    <source>
        <dbReference type="ARBA" id="ARBA00023098"/>
    </source>
</evidence>
<gene>
    <name evidence="8" type="primary">lpxA</name>
    <name evidence="11" type="ORF">AUP43_10365</name>
</gene>
<feature type="domain" description="UDP N-acetylglucosamine O-acyltransferase C-terminal" evidence="10">
    <location>
        <begin position="181"/>
        <end position="263"/>
    </location>
</feature>
<dbReference type="EC" id="2.3.1.129" evidence="8"/>
<dbReference type="STRING" id="580166.AUP43_10365"/>
<keyword evidence="3 8" id="KW-0441">Lipid A biosynthesis</keyword>
<organism evidence="11 12">
    <name type="scientific">Oceanibaculum pacificum</name>
    <dbReference type="NCBI Taxonomy" id="580166"/>
    <lineage>
        <taxon>Bacteria</taxon>
        <taxon>Pseudomonadati</taxon>
        <taxon>Pseudomonadota</taxon>
        <taxon>Alphaproteobacteria</taxon>
        <taxon>Rhodospirillales</taxon>
        <taxon>Oceanibaculaceae</taxon>
        <taxon>Oceanibaculum</taxon>
    </lineage>
</organism>
<evidence type="ECO:0000256" key="2">
    <source>
        <dbReference type="ARBA" id="ARBA00022516"/>
    </source>
</evidence>
<dbReference type="InterPro" id="IPR011004">
    <property type="entry name" value="Trimer_LpxA-like_sf"/>
</dbReference>
<dbReference type="GO" id="GO:0016020">
    <property type="term" value="C:membrane"/>
    <property type="evidence" value="ECO:0007669"/>
    <property type="project" value="GOC"/>
</dbReference>
<name>A0A154W165_9PROT</name>
<evidence type="ECO:0000256" key="4">
    <source>
        <dbReference type="ARBA" id="ARBA00022679"/>
    </source>
</evidence>
<reference evidence="11 12" key="1">
    <citation type="submission" date="2015-12" db="EMBL/GenBank/DDBJ databases">
        <title>Genome sequence of Oceanibaculum pacificum MCCC 1A02656.</title>
        <authorList>
            <person name="Lu L."/>
            <person name="Lai Q."/>
            <person name="Shao Z."/>
            <person name="Qian P."/>
        </authorList>
    </citation>
    <scope>NUCLEOTIDE SEQUENCE [LARGE SCALE GENOMIC DNA]</scope>
    <source>
        <strain evidence="11 12">MCCC 1A02656</strain>
    </source>
</reference>
<evidence type="ECO:0000256" key="8">
    <source>
        <dbReference type="HAMAP-Rule" id="MF_00387"/>
    </source>
</evidence>
<accession>A0A154W165</accession>
<protein>
    <recommendedName>
        <fullName evidence="8">Acyl-[acyl-carrier-protein]--UDP-N-acetylglucosamine O-acyltransferase</fullName>
        <shortName evidence="8">UDP-N-acetylglucosamine acyltransferase</shortName>
        <ecNumber evidence="8">2.3.1.129</ecNumber>
    </recommendedName>
</protein>
<feature type="region of interest" description="Disordered" evidence="9">
    <location>
        <begin position="261"/>
        <end position="288"/>
    </location>
</feature>
<comment type="similarity">
    <text evidence="8">Belongs to the transferase hexapeptide repeat family. LpxA subfamily.</text>
</comment>
<dbReference type="NCBIfam" id="NF003657">
    <property type="entry name" value="PRK05289.1"/>
    <property type="match status" value="1"/>
</dbReference>
<dbReference type="OrthoDB" id="9807278at2"/>
<dbReference type="InterPro" id="IPR037157">
    <property type="entry name" value="Acetyltransf_C_sf"/>
</dbReference>
<dbReference type="AlphaFoldDB" id="A0A154W165"/>
<evidence type="ECO:0000313" key="11">
    <source>
        <dbReference type="EMBL" id="KZD07191.1"/>
    </source>
</evidence>
<dbReference type="Pfam" id="PF13720">
    <property type="entry name" value="Acetyltransf_11"/>
    <property type="match status" value="1"/>
</dbReference>
<comment type="pathway">
    <text evidence="8">Glycolipid biosynthesis; lipid IV(A) biosynthesis; lipid IV(A) from (3R)-3-hydroxytetradecanoyl-[acyl-carrier-protein] and UDP-N-acetyl-alpha-D-glucosamine: step 1/6.</text>
</comment>
<sequence>MDSTAAPAIHPTAIVDPAARVGADVRIGPYSIVGPDVDLGEGVVLHAHVVVGGRTSIGARTQIFPFASIGLPPQDLKFKGEESRLVIGADNVIREHVTMNPGTEGGGLLTQVGDNCLFMVGSHVAHDCRIGNRVILANNATLAGHVVVEDFAILGGLSAVHQFCRIGRHAMIGGMSAVDQDVIPYGLVMGERAHLNGLNLIGLKRRGYDRAAMRALRAAFDALFEDQGTLAERLAEIAAAHGDVPVVRELVDFVRNDASRGLCHPRPEERSQDRRAGRDSAGDAGDEG</sequence>
<keyword evidence="6 8" id="KW-0443">Lipid metabolism</keyword>